<keyword evidence="1" id="KW-0472">Membrane</keyword>
<dbReference type="PANTHER" id="PTHR36694:SF11">
    <property type="entry name" value="LP21121P-RELATED"/>
    <property type="match status" value="1"/>
</dbReference>
<keyword evidence="1" id="KW-1133">Transmembrane helix</keyword>
<organism evidence="2">
    <name type="scientific">Culicoides sonorensis</name>
    <name type="common">Biting midge</name>
    <dbReference type="NCBI Taxonomy" id="179676"/>
    <lineage>
        <taxon>Eukaryota</taxon>
        <taxon>Metazoa</taxon>
        <taxon>Ecdysozoa</taxon>
        <taxon>Arthropoda</taxon>
        <taxon>Hexapoda</taxon>
        <taxon>Insecta</taxon>
        <taxon>Pterygota</taxon>
        <taxon>Neoptera</taxon>
        <taxon>Endopterygota</taxon>
        <taxon>Diptera</taxon>
        <taxon>Nematocera</taxon>
        <taxon>Chironomoidea</taxon>
        <taxon>Ceratopogonidae</taxon>
        <taxon>Ceratopogoninae</taxon>
        <taxon>Culicoides</taxon>
        <taxon>Monoculicoides</taxon>
    </lineage>
</organism>
<dbReference type="VEuPathDB" id="VectorBase:CSON014027"/>
<proteinExistence type="predicted"/>
<dbReference type="PANTHER" id="PTHR36694">
    <property type="entry name" value="PASIFLORA 1, ISOFORM A-RELATED"/>
    <property type="match status" value="1"/>
</dbReference>
<name>A0A336M9E0_CULSO</name>
<keyword evidence="1" id="KW-0812">Transmembrane</keyword>
<feature type="transmembrane region" description="Helical" evidence="1">
    <location>
        <begin position="127"/>
        <end position="150"/>
    </location>
</feature>
<feature type="transmembrane region" description="Helical" evidence="1">
    <location>
        <begin position="94"/>
        <end position="115"/>
    </location>
</feature>
<dbReference type="AlphaFoldDB" id="A0A336M9E0"/>
<reference evidence="2" key="1">
    <citation type="submission" date="2018-07" db="EMBL/GenBank/DDBJ databases">
        <authorList>
            <person name="Quirk P.G."/>
            <person name="Krulwich T.A."/>
        </authorList>
    </citation>
    <scope>NUCLEOTIDE SEQUENCE</scope>
</reference>
<sequence length="191" mass="21654">MGCFESFPTVNYCCGCISLEAGAFTLGILKLISSWTIILLAVYKLSDFEKQIERGDEIFVYILFGLAIYMIFVSVTAILLIFGAFKKNVRLVNVYLWLELFLTIFVGLVVIIAVIDQFLGDDPLKEAFLMLLLTFFLKMYLLVCVISYYVDLYRQRTRGAYACSLNLATAPPAPIVAQSYMYPHIYYASSN</sequence>
<dbReference type="EMBL" id="UFQT01000750">
    <property type="protein sequence ID" value="SSX26952.1"/>
    <property type="molecule type" value="Genomic_DNA"/>
</dbReference>
<evidence type="ECO:0000256" key="1">
    <source>
        <dbReference type="SAM" id="Phobius"/>
    </source>
</evidence>
<evidence type="ECO:0000313" key="2">
    <source>
        <dbReference type="EMBL" id="SSX26952.1"/>
    </source>
</evidence>
<feature type="transmembrane region" description="Helical" evidence="1">
    <location>
        <begin position="58"/>
        <end position="82"/>
    </location>
</feature>
<protein>
    <submittedName>
        <fullName evidence="2">CSON014027 protein</fullName>
    </submittedName>
</protein>
<accession>A0A336M9E0</accession>
<gene>
    <name evidence="2" type="primary">CSON014027</name>
</gene>
<feature type="transmembrane region" description="Helical" evidence="1">
    <location>
        <begin position="28"/>
        <end position="46"/>
    </location>
</feature>